<dbReference type="GO" id="GO:0007059">
    <property type="term" value="P:chromosome segregation"/>
    <property type="evidence" value="ECO:0007669"/>
    <property type="project" value="UniProtKB-UniRule"/>
</dbReference>
<keyword evidence="10 11" id="KW-0131">Cell cycle</keyword>
<keyword evidence="5 11" id="KW-0132">Cell division</keyword>
<dbReference type="PANTHER" id="PTHR30349:SF90">
    <property type="entry name" value="TYROSINE RECOMBINASE XERD"/>
    <property type="match status" value="1"/>
</dbReference>
<feature type="domain" description="Core-binding (CB)" evidence="13">
    <location>
        <begin position="3"/>
        <end position="89"/>
    </location>
</feature>
<keyword evidence="7 11" id="KW-0229">DNA integration</keyword>
<dbReference type="RefSeq" id="WP_014111875.1">
    <property type="nucleotide sequence ID" value="NC_016043.1"/>
</dbReference>
<dbReference type="PROSITE" id="PS51898">
    <property type="entry name" value="TYR_RECOMBINASE"/>
    <property type="match status" value="1"/>
</dbReference>
<dbReference type="InterPro" id="IPR050090">
    <property type="entry name" value="Tyrosine_recombinase_XerCD"/>
</dbReference>
<evidence type="ECO:0000256" key="9">
    <source>
        <dbReference type="ARBA" id="ARBA00023172"/>
    </source>
</evidence>
<evidence type="ECO:0000256" key="5">
    <source>
        <dbReference type="ARBA" id="ARBA00022618"/>
    </source>
</evidence>
<sequence>MSEENKLWIDRFVDSLWLEEGLSKNTLNSYRLDLNSLDKFSAEISKNSNLLELSANNLNDWLQKLSVESKPTTINRKLATVRKFYAWAIRQNLINKDPCLGLVTRKVPQRLPKSISEAQVEELLNAPDTKTASGLRDKAMLEVLYATGMRVSELIAIKTNELSLDAGVVRVTMGKGAKDRLVPIGEEAEIHVKKYLEEGRPQLEHQKKNNFVFLNKYGQAMTRQAFWQIIKKYAKFTSIKIPLSPHVLRHAFATHLLNHGADLRVVQMLLGHVDISTTQIYTHVARERLKSLHQKHHPRA</sequence>
<dbReference type="AlphaFoldDB" id="G4QBK3"/>
<comment type="similarity">
    <text evidence="2 11">Belongs to the 'phage' integrase family. XerD subfamily.</text>
</comment>
<dbReference type="GO" id="GO:0005737">
    <property type="term" value="C:cytoplasm"/>
    <property type="evidence" value="ECO:0007669"/>
    <property type="project" value="UniProtKB-SubCell"/>
</dbReference>
<evidence type="ECO:0000256" key="8">
    <source>
        <dbReference type="ARBA" id="ARBA00023125"/>
    </source>
</evidence>
<keyword evidence="9 11" id="KW-0233">DNA recombination</keyword>
<keyword evidence="8 11" id="KW-0238">DNA-binding</keyword>
<dbReference type="GO" id="GO:0009037">
    <property type="term" value="F:tyrosine-based site-specific recombinase activity"/>
    <property type="evidence" value="ECO:0007669"/>
    <property type="project" value="UniProtKB-UniRule"/>
</dbReference>
<dbReference type="Pfam" id="PF00589">
    <property type="entry name" value="Phage_integrase"/>
    <property type="match status" value="1"/>
</dbReference>
<keyword evidence="15" id="KW-1185">Reference proteome</keyword>
<dbReference type="GO" id="GO:0051301">
    <property type="term" value="P:cell division"/>
    <property type="evidence" value="ECO:0007669"/>
    <property type="project" value="UniProtKB-KW"/>
</dbReference>
<evidence type="ECO:0000256" key="4">
    <source>
        <dbReference type="ARBA" id="ARBA00022490"/>
    </source>
</evidence>
<dbReference type="GO" id="GO:0006313">
    <property type="term" value="P:DNA transposition"/>
    <property type="evidence" value="ECO:0007669"/>
    <property type="project" value="UniProtKB-UniRule"/>
</dbReference>
<evidence type="ECO:0000256" key="7">
    <source>
        <dbReference type="ARBA" id="ARBA00022908"/>
    </source>
</evidence>
<dbReference type="InterPro" id="IPR011010">
    <property type="entry name" value="DNA_brk_join_enz"/>
</dbReference>
<dbReference type="Gene3D" id="1.10.443.10">
    <property type="entry name" value="Intergrase catalytic core"/>
    <property type="match status" value="1"/>
</dbReference>
<gene>
    <name evidence="11" type="primary">xerD</name>
    <name evidence="14" type="ordered locus">TASI_1234</name>
</gene>
<feature type="domain" description="Tyr recombinase" evidence="12">
    <location>
        <begin position="110"/>
        <end position="294"/>
    </location>
</feature>
<organism evidence="14 15">
    <name type="scientific">Taylorella asinigenitalis (strain MCE3)</name>
    <dbReference type="NCBI Taxonomy" id="1008459"/>
    <lineage>
        <taxon>Bacteria</taxon>
        <taxon>Pseudomonadati</taxon>
        <taxon>Pseudomonadota</taxon>
        <taxon>Betaproteobacteria</taxon>
        <taxon>Burkholderiales</taxon>
        <taxon>Alcaligenaceae</taxon>
        <taxon>Taylorella</taxon>
    </lineage>
</organism>
<dbReference type="HAMAP" id="MF_01807">
    <property type="entry name" value="Recomb_XerD"/>
    <property type="match status" value="1"/>
</dbReference>
<evidence type="ECO:0000256" key="1">
    <source>
        <dbReference type="ARBA" id="ARBA00004496"/>
    </source>
</evidence>
<dbReference type="PROSITE" id="PS51900">
    <property type="entry name" value="CB"/>
    <property type="match status" value="1"/>
</dbReference>
<evidence type="ECO:0000259" key="12">
    <source>
        <dbReference type="PROSITE" id="PS51898"/>
    </source>
</evidence>
<dbReference type="KEGG" id="tas:TASI_1234"/>
<dbReference type="InterPro" id="IPR010998">
    <property type="entry name" value="Integrase_recombinase_N"/>
</dbReference>
<comment type="function">
    <text evidence="11">Site-specific tyrosine recombinase, which acts by catalyzing the cutting and rejoining of the recombining DNA molecules. The XerC-XerD complex is essential to convert dimers of the bacterial chromosome into monomers to permit their segregation at cell division. It also contributes to the segregational stability of plasmids.</text>
</comment>
<feature type="active site" evidence="11">
    <location>
        <position position="246"/>
    </location>
</feature>
<dbReference type="InterPro" id="IPR023009">
    <property type="entry name" value="Tyrosine_recombinase_XerC/XerD"/>
</dbReference>
<accession>G4QBK3</accession>
<evidence type="ECO:0000256" key="3">
    <source>
        <dbReference type="ARBA" id="ARBA00015810"/>
    </source>
</evidence>
<dbReference type="PANTHER" id="PTHR30349">
    <property type="entry name" value="PHAGE INTEGRASE-RELATED"/>
    <property type="match status" value="1"/>
</dbReference>
<name>G4QBK3_TAYAM</name>
<feature type="active site" evidence="11">
    <location>
        <position position="249"/>
    </location>
</feature>
<dbReference type="eggNOG" id="COG4974">
    <property type="taxonomic scope" value="Bacteria"/>
</dbReference>
<dbReference type="InterPro" id="IPR004107">
    <property type="entry name" value="Integrase_SAM-like_N"/>
</dbReference>
<dbReference type="GO" id="GO:0003677">
    <property type="term" value="F:DNA binding"/>
    <property type="evidence" value="ECO:0007669"/>
    <property type="project" value="UniProtKB-UniRule"/>
</dbReference>
<dbReference type="InterPro" id="IPR044068">
    <property type="entry name" value="CB"/>
</dbReference>
<evidence type="ECO:0000256" key="10">
    <source>
        <dbReference type="ARBA" id="ARBA00023306"/>
    </source>
</evidence>
<keyword evidence="4 11" id="KW-0963">Cytoplasm</keyword>
<feature type="active site" evidence="11">
    <location>
        <position position="175"/>
    </location>
</feature>
<reference evidence="14 15" key="2">
    <citation type="journal article" date="2012" name="PLoS ONE">
        <title>Genomic characterization of the taylorella genus.</title>
        <authorList>
            <person name="Hebert L."/>
            <person name="Moumen B."/>
            <person name="Pons N."/>
            <person name="Duquesne F."/>
            <person name="Breuil M.F."/>
            <person name="Goux D."/>
            <person name="Batto J.M."/>
            <person name="Laugier C."/>
            <person name="Renault P."/>
            <person name="Petry S."/>
        </authorList>
    </citation>
    <scope>NUCLEOTIDE SEQUENCE [LARGE SCALE GENOMIC DNA]</scope>
    <source>
        <strain evidence="14 15">MCE3</strain>
    </source>
</reference>
<dbReference type="CDD" id="cd00798">
    <property type="entry name" value="INT_XerDC_C"/>
    <property type="match status" value="1"/>
</dbReference>
<dbReference type="SUPFAM" id="SSF56349">
    <property type="entry name" value="DNA breaking-rejoining enzymes"/>
    <property type="match status" value="1"/>
</dbReference>
<dbReference type="OrthoDB" id="9801717at2"/>
<dbReference type="STRING" id="1008459.TASI_1234"/>
<dbReference type="Pfam" id="PF02899">
    <property type="entry name" value="Phage_int_SAM_1"/>
    <property type="match status" value="1"/>
</dbReference>
<evidence type="ECO:0000313" key="15">
    <source>
        <dbReference type="Proteomes" id="UP000009284"/>
    </source>
</evidence>
<dbReference type="InterPro" id="IPR011932">
    <property type="entry name" value="Recomb_XerD"/>
</dbReference>
<feature type="active site" description="O-(3'-phospho-DNA)-tyrosine intermediate" evidence="11">
    <location>
        <position position="281"/>
    </location>
</feature>
<protein>
    <recommendedName>
        <fullName evidence="3 11">Tyrosine recombinase XerD</fullName>
    </recommendedName>
</protein>
<dbReference type="HOGENOM" id="CLU_027562_9_0_4"/>
<evidence type="ECO:0000313" key="14">
    <source>
        <dbReference type="EMBL" id="AEP36981.1"/>
    </source>
</evidence>
<keyword evidence="6 11" id="KW-0159">Chromosome partition</keyword>
<dbReference type="HAMAP" id="MF_01808">
    <property type="entry name" value="Recomb_XerC_XerD"/>
    <property type="match status" value="1"/>
</dbReference>
<evidence type="ECO:0000256" key="11">
    <source>
        <dbReference type="HAMAP-Rule" id="MF_01807"/>
    </source>
</evidence>
<dbReference type="NCBIfam" id="NF001399">
    <property type="entry name" value="PRK00283.1"/>
    <property type="match status" value="1"/>
</dbReference>
<dbReference type="EMBL" id="CP003059">
    <property type="protein sequence ID" value="AEP36981.1"/>
    <property type="molecule type" value="Genomic_DNA"/>
</dbReference>
<proteinExistence type="inferred from homology"/>
<feature type="active site" evidence="11">
    <location>
        <position position="272"/>
    </location>
</feature>
<dbReference type="NCBIfam" id="TIGR02225">
    <property type="entry name" value="recomb_XerD"/>
    <property type="match status" value="1"/>
</dbReference>
<dbReference type="Proteomes" id="UP000009284">
    <property type="component" value="Chromosome"/>
</dbReference>
<comment type="subunit">
    <text evidence="11">Forms a cyclic heterotetrameric complex composed of two molecules of XerC and two molecules of XerD.</text>
</comment>
<feature type="active site" evidence="11">
    <location>
        <position position="150"/>
    </location>
</feature>
<dbReference type="Gene3D" id="1.10.150.130">
    <property type="match status" value="1"/>
</dbReference>
<evidence type="ECO:0000256" key="2">
    <source>
        <dbReference type="ARBA" id="ARBA00010450"/>
    </source>
</evidence>
<evidence type="ECO:0000256" key="6">
    <source>
        <dbReference type="ARBA" id="ARBA00022829"/>
    </source>
</evidence>
<dbReference type="InterPro" id="IPR013762">
    <property type="entry name" value="Integrase-like_cat_sf"/>
</dbReference>
<evidence type="ECO:0000259" key="13">
    <source>
        <dbReference type="PROSITE" id="PS51900"/>
    </source>
</evidence>
<dbReference type="InterPro" id="IPR002104">
    <property type="entry name" value="Integrase_catalytic"/>
</dbReference>
<reference key="1">
    <citation type="submission" date="2011-09" db="EMBL/GenBank/DDBJ databases">
        <title>Genomic characterization of the Taylorella genus.</title>
        <authorList>
            <person name="Hebert L."/>
            <person name="Moumen B."/>
            <person name="Pons N."/>
            <person name="Duquesne F."/>
            <person name="Breuil M.-F."/>
            <person name="Goux D."/>
            <person name="Batto J.-M."/>
            <person name="Renault P."/>
            <person name="Laugier C."/>
            <person name="Petry S."/>
        </authorList>
    </citation>
    <scope>NUCLEOTIDE SEQUENCE</scope>
    <source>
        <strain>MCE3</strain>
    </source>
</reference>
<comment type="subcellular location">
    <subcellularLocation>
        <location evidence="1 11">Cytoplasm</location>
    </subcellularLocation>
</comment>